<dbReference type="AlphaFoldDB" id="W6NQG7"/>
<evidence type="ECO:0000256" key="3">
    <source>
        <dbReference type="ARBA" id="ARBA00022692"/>
    </source>
</evidence>
<keyword evidence="4" id="KW-1133">Transmembrane helix</keyword>
<comment type="caution">
    <text evidence="7">The sequence shown here is derived from an EMBL/GenBank/DDBJ whole genome shotgun (WGS) entry which is preliminary data.</text>
</comment>
<comment type="subcellular location">
    <subcellularLocation>
        <location evidence="1">Membrane</location>
    </subcellularLocation>
</comment>
<comment type="similarity">
    <text evidence="2">Belongs to the CD36 family.</text>
</comment>
<dbReference type="Pfam" id="PF01130">
    <property type="entry name" value="CD36"/>
    <property type="match status" value="1"/>
</dbReference>
<evidence type="ECO:0000256" key="1">
    <source>
        <dbReference type="ARBA" id="ARBA00004370"/>
    </source>
</evidence>
<dbReference type="GO" id="GO:0005737">
    <property type="term" value="C:cytoplasm"/>
    <property type="evidence" value="ECO:0007669"/>
    <property type="project" value="TreeGrafter"/>
</dbReference>
<keyword evidence="5" id="KW-0472">Membrane</keyword>
<evidence type="ECO:0000256" key="4">
    <source>
        <dbReference type="ARBA" id="ARBA00022989"/>
    </source>
</evidence>
<dbReference type="InterPro" id="IPR002159">
    <property type="entry name" value="CD36_fam"/>
</dbReference>
<protein>
    <submittedName>
        <fullName evidence="7">CD36 antigen domain containing protein</fullName>
    </submittedName>
</protein>
<evidence type="ECO:0000256" key="2">
    <source>
        <dbReference type="ARBA" id="ARBA00010532"/>
    </source>
</evidence>
<dbReference type="GO" id="GO:0005044">
    <property type="term" value="F:scavenger receptor activity"/>
    <property type="evidence" value="ECO:0007669"/>
    <property type="project" value="TreeGrafter"/>
</dbReference>
<sequence>MYTRGNGTHYNTTVFLPPGIIPLRCLPGQNVPLPFAGFLSPPHFLWSPQDVRDNVYGLMPDPSVHEPAAFDIQPMTGSTVGGRFRMQLSIPIYNHKLFTECKQLVNSFLPSFWLDLRVATRDYARDYIYFNTTVIPRIILGESEIKCYDPIIGKLDGGAFREWVGSPTVQR</sequence>
<evidence type="ECO:0000256" key="5">
    <source>
        <dbReference type="ARBA" id="ARBA00023136"/>
    </source>
</evidence>
<name>W6NQG7_HAECO</name>
<organism evidence="7">
    <name type="scientific">Haemonchus contortus</name>
    <name type="common">Barber pole worm</name>
    <dbReference type="NCBI Taxonomy" id="6289"/>
    <lineage>
        <taxon>Eukaryota</taxon>
        <taxon>Metazoa</taxon>
        <taxon>Ecdysozoa</taxon>
        <taxon>Nematoda</taxon>
        <taxon>Chromadorea</taxon>
        <taxon>Rhabditida</taxon>
        <taxon>Rhabditina</taxon>
        <taxon>Rhabditomorpha</taxon>
        <taxon>Strongyloidea</taxon>
        <taxon>Trichostrongylidae</taxon>
        <taxon>Haemonchus</taxon>
    </lineage>
</organism>
<evidence type="ECO:0000313" key="7">
    <source>
        <dbReference type="EMBL" id="CDL94452.1"/>
    </source>
</evidence>
<dbReference type="GO" id="GO:0016020">
    <property type="term" value="C:membrane"/>
    <property type="evidence" value="ECO:0007669"/>
    <property type="project" value="UniProtKB-SubCell"/>
</dbReference>
<accession>W6NQG7</accession>
<evidence type="ECO:0000256" key="6">
    <source>
        <dbReference type="ARBA" id="ARBA00023180"/>
    </source>
</evidence>
<dbReference type="PANTHER" id="PTHR11923:SF106">
    <property type="entry name" value="SCAVENGER RECEPTOR (CD36 FAMILY) RELATED"/>
    <property type="match status" value="1"/>
</dbReference>
<dbReference type="PANTHER" id="PTHR11923">
    <property type="entry name" value="SCAVENGER RECEPTOR CLASS B TYPE-1 SR-B1"/>
    <property type="match status" value="1"/>
</dbReference>
<reference evidence="7" key="2">
    <citation type="submission" date="2013-05" db="EMBL/GenBank/DDBJ databases">
        <title>The genome and transcriptome of Haemonchus contortus: a key model parasite for drug and vaccine discovery.</title>
        <authorList>
            <person name="Laing R."/>
            <person name="Kikuchi T."/>
            <person name="Martinelli A."/>
            <person name="Tsai I.J."/>
            <person name="Beech R.N."/>
            <person name="Redman E."/>
            <person name="Holroyd N."/>
            <person name="Bartley D.J."/>
            <person name="Beasley H."/>
            <person name="Britton C."/>
            <person name="Curran D."/>
            <person name="Devaney E."/>
            <person name="Gilabert A."/>
            <person name="Jackson F."/>
            <person name="Hunt M."/>
            <person name="Johnston S."/>
            <person name="Kryukov I."/>
            <person name="Li K."/>
            <person name="Morrison A.A."/>
            <person name="Reid A.J."/>
            <person name="Sargison N."/>
            <person name="Saunders G."/>
            <person name="Wasmuth J.D."/>
            <person name="Wolstenholme A."/>
            <person name="Berriman M."/>
            <person name="Gilleard J.S."/>
            <person name="Cotton J.A."/>
        </authorList>
    </citation>
    <scope>NUCLEOTIDE SEQUENCE [LARGE SCALE GENOMIC DNA]</scope>
    <source>
        <strain evidence="7">ISE/inbred ISE</strain>
    </source>
</reference>
<keyword evidence="6" id="KW-0325">Glycoprotein</keyword>
<reference evidence="7" key="1">
    <citation type="submission" date="2013-03" db="EMBL/GenBank/DDBJ databases">
        <authorList>
            <person name="Aslett M."/>
        </authorList>
    </citation>
    <scope>NUCLEOTIDE SEQUENCE [LARGE SCALE GENOMIC DNA]</scope>
    <source>
        <strain evidence="7">ISE/inbred ISE</strain>
    </source>
</reference>
<keyword evidence="3" id="KW-0812">Transmembrane</keyword>
<dbReference type="EMBL" id="CAVP010058333">
    <property type="protein sequence ID" value="CDL94452.1"/>
    <property type="molecule type" value="Genomic_DNA"/>
</dbReference>
<proteinExistence type="inferred from homology"/>
<gene>
    <name evidence="7" type="ORF">HCOI_00944600</name>
</gene>